<sequence length="67" mass="7232">MSSTGVPSTMSVPKKLMVAFSIFSISTKESPMGHGRCGDRVENTPTRSPPRRGGATLALGWALLRWK</sequence>
<reference evidence="2" key="1">
    <citation type="journal article" date="2023" name="Genome Biol. Evol.">
        <title>Long-read-based Genome Assembly of Drosophila gunungcola Reveals Fewer Chemosensory Genes in Flower-breeding Species.</title>
        <authorList>
            <person name="Negi A."/>
            <person name="Liao B.Y."/>
            <person name="Yeh S.D."/>
        </authorList>
    </citation>
    <scope>NUCLEOTIDE SEQUENCE</scope>
    <source>
        <strain evidence="2">Sukarami</strain>
    </source>
</reference>
<dbReference type="Proteomes" id="UP001059596">
    <property type="component" value="Unassembled WGS sequence"/>
</dbReference>
<gene>
    <name evidence="2" type="ORF">M5D96_010022</name>
</gene>
<comment type="caution">
    <text evidence="2">The sequence shown here is derived from an EMBL/GenBank/DDBJ whole genome shotgun (WGS) entry which is preliminary data.</text>
</comment>
<organism evidence="2 3">
    <name type="scientific">Drosophila gunungcola</name>
    <name type="common">fruit fly</name>
    <dbReference type="NCBI Taxonomy" id="103775"/>
    <lineage>
        <taxon>Eukaryota</taxon>
        <taxon>Metazoa</taxon>
        <taxon>Ecdysozoa</taxon>
        <taxon>Arthropoda</taxon>
        <taxon>Hexapoda</taxon>
        <taxon>Insecta</taxon>
        <taxon>Pterygota</taxon>
        <taxon>Neoptera</taxon>
        <taxon>Endopterygota</taxon>
        <taxon>Diptera</taxon>
        <taxon>Brachycera</taxon>
        <taxon>Muscomorpha</taxon>
        <taxon>Ephydroidea</taxon>
        <taxon>Drosophilidae</taxon>
        <taxon>Drosophila</taxon>
        <taxon>Sophophora</taxon>
    </lineage>
</organism>
<dbReference type="AlphaFoldDB" id="A0A9P9YHW3"/>
<evidence type="ECO:0000256" key="1">
    <source>
        <dbReference type="SAM" id="MobiDB-lite"/>
    </source>
</evidence>
<evidence type="ECO:0000313" key="3">
    <source>
        <dbReference type="Proteomes" id="UP001059596"/>
    </source>
</evidence>
<feature type="region of interest" description="Disordered" evidence="1">
    <location>
        <begin position="29"/>
        <end position="54"/>
    </location>
</feature>
<dbReference type="EMBL" id="JAMKOV010000013">
    <property type="protein sequence ID" value="KAI8037271.1"/>
    <property type="molecule type" value="Genomic_DNA"/>
</dbReference>
<name>A0A9P9YHW3_9MUSC</name>
<keyword evidence="3" id="KW-1185">Reference proteome</keyword>
<proteinExistence type="predicted"/>
<accession>A0A9P9YHW3</accession>
<evidence type="ECO:0000313" key="2">
    <source>
        <dbReference type="EMBL" id="KAI8037271.1"/>
    </source>
</evidence>
<protein>
    <submittedName>
        <fullName evidence="2">Uncharacterized protein</fullName>
    </submittedName>
</protein>